<dbReference type="Proteomes" id="UP000283077">
    <property type="component" value="Unassembled WGS sequence"/>
</dbReference>
<evidence type="ECO:0000313" key="3">
    <source>
        <dbReference type="Proteomes" id="UP000283077"/>
    </source>
</evidence>
<dbReference type="GO" id="GO:0006313">
    <property type="term" value="P:DNA transposition"/>
    <property type="evidence" value="ECO:0007669"/>
    <property type="project" value="InterPro"/>
</dbReference>
<reference evidence="2 3" key="1">
    <citation type="submission" date="2019-01" db="EMBL/GenBank/DDBJ databases">
        <authorList>
            <person name="Chen W.-M."/>
        </authorList>
    </citation>
    <scope>NUCLEOTIDE SEQUENCE [LARGE SCALE GENOMIC DNA]</scope>
    <source>
        <strain evidence="2 3">KYPC3</strain>
    </source>
</reference>
<evidence type="ECO:0000259" key="1">
    <source>
        <dbReference type="SMART" id="SM01321"/>
    </source>
</evidence>
<comment type="caution">
    <text evidence="2">The sequence shown here is derived from an EMBL/GenBank/DDBJ whole genome shotgun (WGS) entry which is preliminary data.</text>
</comment>
<dbReference type="InterPro" id="IPR002686">
    <property type="entry name" value="Transposase_17"/>
</dbReference>
<protein>
    <submittedName>
        <fullName evidence="2">Transposase</fullName>
    </submittedName>
</protein>
<keyword evidence="3" id="KW-1185">Reference proteome</keyword>
<dbReference type="PANTHER" id="PTHR34322:SF2">
    <property type="entry name" value="TRANSPOSASE IS200-LIKE DOMAIN-CONTAINING PROTEIN"/>
    <property type="match status" value="1"/>
</dbReference>
<dbReference type="EMBL" id="SACS01000014">
    <property type="protein sequence ID" value="RVU35581.1"/>
    <property type="molecule type" value="Genomic_DNA"/>
</dbReference>
<dbReference type="AlphaFoldDB" id="A0A437QM31"/>
<dbReference type="InterPro" id="IPR036515">
    <property type="entry name" value="Transposase_17_sf"/>
</dbReference>
<gene>
    <name evidence="2" type="ORF">EOE67_13380</name>
</gene>
<dbReference type="OrthoDB" id="9814067at2"/>
<name>A0A437QM31_9GAMM</name>
<dbReference type="SMART" id="SM01321">
    <property type="entry name" value="Y1_Tnp"/>
    <property type="match status" value="1"/>
</dbReference>
<dbReference type="GO" id="GO:0004803">
    <property type="term" value="F:transposase activity"/>
    <property type="evidence" value="ECO:0007669"/>
    <property type="project" value="InterPro"/>
</dbReference>
<evidence type="ECO:0000313" key="2">
    <source>
        <dbReference type="EMBL" id="RVU35581.1"/>
    </source>
</evidence>
<sequence>MPKPRKQQISVTETPYYHLVSRCVRRAFLCGITETYNFEHRRDWILERLKLLTQMFAIDIAAFALMSNHYHLVVRVDAAKAAAWSAKDITERWQMLFRLPVLVERYLSGDSSGEAENQVTETMIENWRARLCDISWFMRCLNEHIARLANFEDKCTGRFWEGRFKSQALLDVKALLTGMVYVDLNPIRAQVALTPESSDYTSIQQRLGKAIHCAFHGELLPFAGNSHQENAQHNIPYSLIDYIELVDWTGRQIREDKRGAIDSSLPPILARLGISADCWLQNCKKLETIFHQAIGSISSLKQFCQKLGLRWLHGQTACQRSFG</sequence>
<organism evidence="2 3">
    <name type="scientific">Rheinheimera riviphila</name>
    <dbReference type="NCBI Taxonomy" id="1834037"/>
    <lineage>
        <taxon>Bacteria</taxon>
        <taxon>Pseudomonadati</taxon>
        <taxon>Pseudomonadota</taxon>
        <taxon>Gammaproteobacteria</taxon>
        <taxon>Chromatiales</taxon>
        <taxon>Chromatiaceae</taxon>
        <taxon>Rheinheimera</taxon>
    </lineage>
</organism>
<proteinExistence type="predicted"/>
<dbReference type="PANTHER" id="PTHR34322">
    <property type="entry name" value="TRANSPOSASE, Y1_TNP DOMAIN-CONTAINING"/>
    <property type="match status" value="1"/>
</dbReference>
<dbReference type="GO" id="GO:0003677">
    <property type="term" value="F:DNA binding"/>
    <property type="evidence" value="ECO:0007669"/>
    <property type="project" value="InterPro"/>
</dbReference>
<accession>A0A437QM31</accession>
<dbReference type="SUPFAM" id="SSF143422">
    <property type="entry name" value="Transposase IS200-like"/>
    <property type="match status" value="1"/>
</dbReference>
<feature type="domain" description="Transposase IS200-like" evidence="1">
    <location>
        <begin position="12"/>
        <end position="185"/>
    </location>
</feature>
<dbReference type="Gene3D" id="3.30.70.1290">
    <property type="entry name" value="Transposase IS200-like"/>
    <property type="match status" value="1"/>
</dbReference>
<dbReference type="RefSeq" id="WP_127699732.1">
    <property type="nucleotide sequence ID" value="NZ_SACS01000014.1"/>
</dbReference>